<dbReference type="InterPro" id="IPR016186">
    <property type="entry name" value="C-type_lectin-like/link_sf"/>
</dbReference>
<organism evidence="2 3">
    <name type="scientific">Lates calcarifer</name>
    <name type="common">Barramundi</name>
    <name type="synonym">Holocentrus calcarifer</name>
    <dbReference type="NCBI Taxonomy" id="8187"/>
    <lineage>
        <taxon>Eukaryota</taxon>
        <taxon>Metazoa</taxon>
        <taxon>Chordata</taxon>
        <taxon>Craniata</taxon>
        <taxon>Vertebrata</taxon>
        <taxon>Euteleostomi</taxon>
        <taxon>Actinopterygii</taxon>
        <taxon>Neopterygii</taxon>
        <taxon>Teleostei</taxon>
        <taxon>Neoteleostei</taxon>
        <taxon>Acanthomorphata</taxon>
        <taxon>Carangaria</taxon>
        <taxon>Carangaria incertae sedis</taxon>
        <taxon>Centropomidae</taxon>
        <taxon>Lates</taxon>
    </lineage>
</organism>
<keyword evidence="3" id="KW-1185">Reference proteome</keyword>
<dbReference type="InterPro" id="IPR016187">
    <property type="entry name" value="CTDL_fold"/>
</dbReference>
<dbReference type="PANTHER" id="PTHR45784:SF3">
    <property type="entry name" value="C-TYPE LECTIN DOMAIN FAMILY 4 MEMBER K-LIKE-RELATED"/>
    <property type="match status" value="1"/>
</dbReference>
<dbReference type="InterPro" id="IPR001304">
    <property type="entry name" value="C-type_lectin-like"/>
</dbReference>
<proteinExistence type="predicted"/>
<dbReference type="GeneTree" id="ENSGT00940000169840"/>
<dbReference type="Proteomes" id="UP000314980">
    <property type="component" value="Unassembled WGS sequence"/>
</dbReference>
<dbReference type="Pfam" id="PF00059">
    <property type="entry name" value="Lectin_C"/>
    <property type="match status" value="1"/>
</dbReference>
<sequence length="164" mass="18458">CAGSNSLENQCLPLHFTLDEQSLKIILLLLIVLICANNSLNRPSGCSLNSCSRYPLRKYYYIDLKMTWTAAQQYCRENYTDLATIESMDDINMLNPDFYYSSAWIGLRDNPESWKGTVSSNANSWRWSASGETSKTGYQAWNANEPNNVAPSETGCLVSQITMV</sequence>
<dbReference type="PANTHER" id="PTHR45784">
    <property type="entry name" value="C-TYPE LECTIN DOMAIN FAMILY 20 MEMBER A-RELATED"/>
    <property type="match status" value="1"/>
</dbReference>
<accession>A0A4W6DVZ2</accession>
<evidence type="ECO:0000259" key="1">
    <source>
        <dbReference type="PROSITE" id="PS50041"/>
    </source>
</evidence>
<dbReference type="AlphaFoldDB" id="A0A4W6DVZ2"/>
<dbReference type="PROSITE" id="PS50041">
    <property type="entry name" value="C_TYPE_LECTIN_2"/>
    <property type="match status" value="1"/>
</dbReference>
<dbReference type="SUPFAM" id="SSF56436">
    <property type="entry name" value="C-type lectin-like"/>
    <property type="match status" value="1"/>
</dbReference>
<reference evidence="2" key="2">
    <citation type="submission" date="2025-08" db="UniProtKB">
        <authorList>
            <consortium name="Ensembl"/>
        </authorList>
    </citation>
    <scope>IDENTIFICATION</scope>
</reference>
<evidence type="ECO:0000313" key="3">
    <source>
        <dbReference type="Proteomes" id="UP000314980"/>
    </source>
</evidence>
<dbReference type="InParanoid" id="A0A4W6DVZ2"/>
<dbReference type="Gene3D" id="3.10.100.10">
    <property type="entry name" value="Mannose-Binding Protein A, subunit A"/>
    <property type="match status" value="1"/>
</dbReference>
<name>A0A4W6DVZ2_LATCA</name>
<reference evidence="2" key="3">
    <citation type="submission" date="2025-09" db="UniProtKB">
        <authorList>
            <consortium name="Ensembl"/>
        </authorList>
    </citation>
    <scope>IDENTIFICATION</scope>
</reference>
<feature type="domain" description="C-type lectin" evidence="1">
    <location>
        <begin position="54"/>
        <end position="157"/>
    </location>
</feature>
<reference evidence="3" key="1">
    <citation type="submission" date="2015-09" db="EMBL/GenBank/DDBJ databases">
        <authorList>
            <person name="Sai Rama Sridatta P."/>
        </authorList>
    </citation>
    <scope>NUCLEOTIDE SEQUENCE [LARGE SCALE GENOMIC DNA]</scope>
</reference>
<dbReference type="Ensembl" id="ENSLCAT00010029591.1">
    <property type="protein sequence ID" value="ENSLCAP00010028952.1"/>
    <property type="gene ID" value="ENSLCAG00010013575.1"/>
</dbReference>
<evidence type="ECO:0000313" key="2">
    <source>
        <dbReference type="Ensembl" id="ENSLCAP00010028952.1"/>
    </source>
</evidence>
<protein>
    <recommendedName>
        <fullName evidence="1">C-type lectin domain-containing protein</fullName>
    </recommendedName>
</protein>